<sequence>MLFFLRGDVCRQAARILGIIALAGFLGACFPKTEQPVFSSIDAAPFERDATYTAKGAGQGNSTATDTLSFRFVAIDGKDFLLESYTHKKDGKLDASLYSGRLVNVAPNWSILELGDNIGGSERLYVLTKWNNSGFTAYAPLDHKLLSAIAMRHGVVLGSPTLNDGGTLTGALTPSALKAIFSDAAAHIDSGTDPKPAMQLEYISVPRLPDDLALIGRARIFNALTGSFTHRLRAALPEDQKLVMRFMEKLAAAGDPWGSYFLSRIYANGLGVKTDMGEAKAHAENAIARGFDRAKLILGFLLRYTNNPSKEDNEQAFRLFTEAADAGDPTAMVNLALIHLDPNDPHHDVQKGYSWQERAAAAGDANAIYMIGLRLRDGTGTTKSSSEAFKAISVAAQLFHPDAVAELGYMYETGEGTTADDTKAIAQYREAARLGNAWAQWQLGDRLMNGRGVAMDKATGWEWLQKAATNGSTEAAKQLGQSPKPDSELGQIEQLALAFLDGERALTNREFDRQRQATLCAEIGRRCKLNRNGMALVEFQHRSGWYFADGTVAPQQDWPQ</sequence>
<reference evidence="1 2" key="1">
    <citation type="submission" date="2018-11" db="EMBL/GenBank/DDBJ databases">
        <title>Pseudaminobacter arsenicus sp. nov., an arsenic-resistant bacterium isolated from arsenic-rich aquifers.</title>
        <authorList>
            <person name="Mu Y."/>
        </authorList>
    </citation>
    <scope>NUCLEOTIDE SEQUENCE [LARGE SCALE GENOMIC DNA]</scope>
    <source>
        <strain evidence="1 2">CB3</strain>
    </source>
</reference>
<dbReference type="AlphaFoldDB" id="A0A432V737"/>
<accession>A0A432V737</accession>
<dbReference type="PROSITE" id="PS51257">
    <property type="entry name" value="PROKAR_LIPOPROTEIN"/>
    <property type="match status" value="1"/>
</dbReference>
<comment type="caution">
    <text evidence="1">The sequence shown here is derived from an EMBL/GenBank/DDBJ whole genome shotgun (WGS) entry which is preliminary data.</text>
</comment>
<dbReference type="SMART" id="SM00671">
    <property type="entry name" value="SEL1"/>
    <property type="match status" value="6"/>
</dbReference>
<dbReference type="InterPro" id="IPR011990">
    <property type="entry name" value="TPR-like_helical_dom_sf"/>
</dbReference>
<dbReference type="RefSeq" id="WP_128626866.1">
    <property type="nucleotide sequence ID" value="NZ_RKST01000008.1"/>
</dbReference>
<gene>
    <name evidence="1" type="ORF">EET67_10300</name>
</gene>
<evidence type="ECO:0000313" key="1">
    <source>
        <dbReference type="EMBL" id="RUM97994.1"/>
    </source>
</evidence>
<name>A0A432V737_9HYPH</name>
<dbReference type="EMBL" id="RKST01000008">
    <property type="protein sequence ID" value="RUM97994.1"/>
    <property type="molecule type" value="Genomic_DNA"/>
</dbReference>
<dbReference type="OrthoDB" id="9816009at2"/>
<evidence type="ECO:0000313" key="2">
    <source>
        <dbReference type="Proteomes" id="UP000281647"/>
    </source>
</evidence>
<dbReference type="SUPFAM" id="SSF81901">
    <property type="entry name" value="HCP-like"/>
    <property type="match status" value="1"/>
</dbReference>
<dbReference type="Proteomes" id="UP000281647">
    <property type="component" value="Unassembled WGS sequence"/>
</dbReference>
<dbReference type="Gene3D" id="1.25.40.10">
    <property type="entry name" value="Tetratricopeptide repeat domain"/>
    <property type="match status" value="2"/>
</dbReference>
<organism evidence="1 2">
    <name type="scientific">Borborobacter arsenicus</name>
    <dbReference type="NCBI Taxonomy" id="1851146"/>
    <lineage>
        <taxon>Bacteria</taxon>
        <taxon>Pseudomonadati</taxon>
        <taxon>Pseudomonadota</taxon>
        <taxon>Alphaproteobacteria</taxon>
        <taxon>Hyphomicrobiales</taxon>
        <taxon>Phyllobacteriaceae</taxon>
        <taxon>Borborobacter</taxon>
    </lineage>
</organism>
<protein>
    <submittedName>
        <fullName evidence="1">Sel1 repeat family protein</fullName>
    </submittedName>
</protein>
<keyword evidence="2" id="KW-1185">Reference proteome</keyword>
<dbReference type="PANTHER" id="PTHR11102">
    <property type="entry name" value="SEL-1-LIKE PROTEIN"/>
    <property type="match status" value="1"/>
</dbReference>
<dbReference type="Pfam" id="PF08238">
    <property type="entry name" value="Sel1"/>
    <property type="match status" value="6"/>
</dbReference>
<proteinExistence type="predicted"/>
<dbReference type="InterPro" id="IPR006597">
    <property type="entry name" value="Sel1-like"/>
</dbReference>
<dbReference type="PANTHER" id="PTHR11102:SF160">
    <property type="entry name" value="ERAD-ASSOCIATED E3 UBIQUITIN-PROTEIN LIGASE COMPONENT HRD3"/>
    <property type="match status" value="1"/>
</dbReference>
<dbReference type="InterPro" id="IPR050767">
    <property type="entry name" value="Sel1_AlgK"/>
</dbReference>